<evidence type="ECO:0000313" key="2">
    <source>
        <dbReference type="Proteomes" id="UP000619534"/>
    </source>
</evidence>
<sequence length="102" mass="12217">MTNEYHDKENEVLVHQLIRYYLKNHLSDIKNNNRKNNSFLYLDGDIFQLILIYMLMRVDSSPLKTETKKDDLFQNETVSERLDQIITETKAAYEDIIKSMKE</sequence>
<dbReference type="Proteomes" id="UP000619534">
    <property type="component" value="Unassembled WGS sequence"/>
</dbReference>
<organism evidence="1 2">
    <name type="scientific">Thalassobacillus devorans</name>
    <dbReference type="NCBI Taxonomy" id="279813"/>
    <lineage>
        <taxon>Bacteria</taxon>
        <taxon>Bacillati</taxon>
        <taxon>Bacillota</taxon>
        <taxon>Bacilli</taxon>
        <taxon>Bacillales</taxon>
        <taxon>Bacillaceae</taxon>
        <taxon>Thalassobacillus</taxon>
    </lineage>
</organism>
<proteinExistence type="predicted"/>
<reference evidence="2" key="1">
    <citation type="journal article" date="2019" name="Int. J. Syst. Evol. Microbiol.">
        <title>The Global Catalogue of Microorganisms (GCM) 10K type strain sequencing project: providing services to taxonomists for standard genome sequencing and annotation.</title>
        <authorList>
            <consortium name="The Broad Institute Genomics Platform"/>
            <consortium name="The Broad Institute Genome Sequencing Center for Infectious Disease"/>
            <person name="Wu L."/>
            <person name="Ma J."/>
        </authorList>
    </citation>
    <scope>NUCLEOTIDE SEQUENCE [LARGE SCALE GENOMIC DNA]</scope>
    <source>
        <strain evidence="2">CCM 7282</strain>
    </source>
</reference>
<accession>A0ABQ1NMQ7</accession>
<dbReference type="EMBL" id="BMCJ01000001">
    <property type="protein sequence ID" value="GGC75048.1"/>
    <property type="molecule type" value="Genomic_DNA"/>
</dbReference>
<name>A0ABQ1NMQ7_9BACI</name>
<protein>
    <submittedName>
        <fullName evidence="1">Uncharacterized protein</fullName>
    </submittedName>
</protein>
<dbReference type="RefSeq" id="WP_062444492.1">
    <property type="nucleotide sequence ID" value="NZ_BMCJ01000001.1"/>
</dbReference>
<keyword evidence="2" id="KW-1185">Reference proteome</keyword>
<comment type="caution">
    <text evidence="1">The sequence shown here is derived from an EMBL/GenBank/DDBJ whole genome shotgun (WGS) entry which is preliminary data.</text>
</comment>
<gene>
    <name evidence="1" type="ORF">GCM10007216_02070</name>
</gene>
<evidence type="ECO:0000313" key="1">
    <source>
        <dbReference type="EMBL" id="GGC75048.1"/>
    </source>
</evidence>